<dbReference type="CDD" id="cd05483">
    <property type="entry name" value="retropepsin_like_bacteria"/>
    <property type="match status" value="1"/>
</dbReference>
<feature type="domain" description="Peptidase A2" evidence="2">
    <location>
        <begin position="71"/>
        <end position="149"/>
    </location>
</feature>
<dbReference type="PROSITE" id="PS50175">
    <property type="entry name" value="ASP_PROT_RETROV"/>
    <property type="match status" value="1"/>
</dbReference>
<keyword evidence="1" id="KW-0378">Hydrolase</keyword>
<dbReference type="GO" id="GO:0004190">
    <property type="term" value="F:aspartic-type endopeptidase activity"/>
    <property type="evidence" value="ECO:0007669"/>
    <property type="project" value="InterPro"/>
</dbReference>
<dbReference type="RefSeq" id="WP_183774720.1">
    <property type="nucleotide sequence ID" value="NZ_JACIDK010000004.1"/>
</dbReference>
<accession>A0A840A4P8</accession>
<dbReference type="EMBL" id="JACIDK010000004">
    <property type="protein sequence ID" value="MBB3892460.1"/>
    <property type="molecule type" value="Genomic_DNA"/>
</dbReference>
<reference evidence="3 4" key="1">
    <citation type="submission" date="2020-08" db="EMBL/GenBank/DDBJ databases">
        <title>Genomic Encyclopedia of Type Strains, Phase IV (KMG-IV): sequencing the most valuable type-strain genomes for metagenomic binning, comparative biology and taxonomic classification.</title>
        <authorList>
            <person name="Goeker M."/>
        </authorList>
    </citation>
    <scope>NUCLEOTIDE SEQUENCE [LARGE SCALE GENOMIC DNA]</scope>
    <source>
        <strain evidence="3 4">DSM 21793</strain>
    </source>
</reference>
<dbReference type="Gene3D" id="2.40.70.10">
    <property type="entry name" value="Acid Proteases"/>
    <property type="match status" value="2"/>
</dbReference>
<dbReference type="InterPro" id="IPR021109">
    <property type="entry name" value="Peptidase_aspartic_dom_sf"/>
</dbReference>
<evidence type="ECO:0000259" key="2">
    <source>
        <dbReference type="PROSITE" id="PS50175"/>
    </source>
</evidence>
<dbReference type="PROSITE" id="PS51257">
    <property type="entry name" value="PROKAR_LIPOPROTEIN"/>
    <property type="match status" value="1"/>
</dbReference>
<protein>
    <submittedName>
        <fullName evidence="3">Putative aspartyl protease</fullName>
    </submittedName>
</protein>
<dbReference type="GO" id="GO:0006508">
    <property type="term" value="P:proteolysis"/>
    <property type="evidence" value="ECO:0007669"/>
    <property type="project" value="UniProtKB-KW"/>
</dbReference>
<comment type="caution">
    <text evidence="3">The sequence shown here is derived from an EMBL/GenBank/DDBJ whole genome shotgun (WGS) entry which is preliminary data.</text>
</comment>
<keyword evidence="3" id="KW-0645">Protease</keyword>
<gene>
    <name evidence="3" type="ORF">GGQ61_003193</name>
</gene>
<organism evidence="3 4">
    <name type="scientific">Phenylobacterium haematophilum</name>
    <dbReference type="NCBI Taxonomy" id="98513"/>
    <lineage>
        <taxon>Bacteria</taxon>
        <taxon>Pseudomonadati</taxon>
        <taxon>Pseudomonadota</taxon>
        <taxon>Alphaproteobacteria</taxon>
        <taxon>Caulobacterales</taxon>
        <taxon>Caulobacteraceae</taxon>
        <taxon>Phenylobacterium</taxon>
    </lineage>
</organism>
<dbReference type="Proteomes" id="UP000530564">
    <property type="component" value="Unassembled WGS sequence"/>
</dbReference>
<dbReference type="InterPro" id="IPR001995">
    <property type="entry name" value="Peptidase_A2_cat"/>
</dbReference>
<dbReference type="Pfam" id="PF13650">
    <property type="entry name" value="Asp_protease_2"/>
    <property type="match status" value="1"/>
</dbReference>
<dbReference type="InterPro" id="IPR034122">
    <property type="entry name" value="Retropepsin-like_bacterial"/>
</dbReference>
<name>A0A840A4P8_9CAUL</name>
<evidence type="ECO:0000256" key="1">
    <source>
        <dbReference type="ARBA" id="ARBA00022801"/>
    </source>
</evidence>
<evidence type="ECO:0000313" key="3">
    <source>
        <dbReference type="EMBL" id="MBB3892460.1"/>
    </source>
</evidence>
<sequence>MQSFDRRTVGLSLLALAGCASPPAPQPVMINMADAPPPPAAAGDDGAALVTDADMSGRVTAPVRINGQGPFDFVVDTGANRTVITRELAAELGLPDAGPADVHGVAGVEPSNTVTIDLLQVDAVATRSIRAPTLGRERLGADGLLGVDVLRGRRVTVDFLNNEFRITPSRGPGAPTSALGLSAAAASRLPSGDAASSRQVVVPARYRFGQLIIIGADVAGRPVTAFLDSGSQSTVGNEALHKLVIGTAELRAPRYLVPVLSATGQTAQGEMAVLPLLRIGGLDILRLTTVFADLHVFDIWDLKAKPSLLIGADAMRQFDAITLDYGRRQVIFTLPSGSPRRRRPTT</sequence>
<keyword evidence="4" id="KW-1185">Reference proteome</keyword>
<dbReference type="Pfam" id="PF13975">
    <property type="entry name" value="gag-asp_proteas"/>
    <property type="match status" value="1"/>
</dbReference>
<dbReference type="PROSITE" id="PS00141">
    <property type="entry name" value="ASP_PROTEASE"/>
    <property type="match status" value="1"/>
</dbReference>
<dbReference type="InterPro" id="IPR001969">
    <property type="entry name" value="Aspartic_peptidase_AS"/>
</dbReference>
<dbReference type="AlphaFoldDB" id="A0A840A4P8"/>
<proteinExistence type="predicted"/>
<evidence type="ECO:0000313" key="4">
    <source>
        <dbReference type="Proteomes" id="UP000530564"/>
    </source>
</evidence>
<dbReference type="SUPFAM" id="SSF50630">
    <property type="entry name" value="Acid proteases"/>
    <property type="match status" value="2"/>
</dbReference>